<name>A0A6A3G0B7_9STRA</name>
<dbReference type="EMBL" id="QXFU01013315">
    <property type="protein sequence ID" value="KAE8950892.1"/>
    <property type="molecule type" value="Genomic_DNA"/>
</dbReference>
<dbReference type="AlphaFoldDB" id="A0A6A3G0B7"/>
<accession>A0A6A3G0B7</accession>
<comment type="caution">
    <text evidence="1">The sequence shown here is derived from an EMBL/GenBank/DDBJ whole genome shotgun (WGS) entry which is preliminary data.</text>
</comment>
<dbReference type="Proteomes" id="UP000435112">
    <property type="component" value="Unassembled WGS sequence"/>
</dbReference>
<evidence type="ECO:0000313" key="2">
    <source>
        <dbReference type="Proteomes" id="UP000435112"/>
    </source>
</evidence>
<organism evidence="1 2">
    <name type="scientific">Phytophthora rubi</name>
    <dbReference type="NCBI Taxonomy" id="129364"/>
    <lineage>
        <taxon>Eukaryota</taxon>
        <taxon>Sar</taxon>
        <taxon>Stramenopiles</taxon>
        <taxon>Oomycota</taxon>
        <taxon>Peronosporomycetes</taxon>
        <taxon>Peronosporales</taxon>
        <taxon>Peronosporaceae</taxon>
        <taxon>Phytophthora</taxon>
    </lineage>
</organism>
<sequence>QQWPPHARQVIGLHDTFLGADARRGRVQEK</sequence>
<evidence type="ECO:0000313" key="1">
    <source>
        <dbReference type="EMBL" id="KAE8950892.1"/>
    </source>
</evidence>
<proteinExistence type="predicted"/>
<reference evidence="1 2" key="1">
    <citation type="submission" date="2018-09" db="EMBL/GenBank/DDBJ databases">
        <title>Genomic investigation of the strawberry pathogen Phytophthora fragariae indicates pathogenicity is determined by transcriptional variation in three key races.</title>
        <authorList>
            <person name="Adams T.M."/>
            <person name="Armitage A.D."/>
            <person name="Sobczyk M.K."/>
            <person name="Bates H.J."/>
            <person name="Dunwell J.M."/>
            <person name="Nellist C.F."/>
            <person name="Harrison R.J."/>
        </authorList>
    </citation>
    <scope>NUCLEOTIDE SEQUENCE [LARGE SCALE GENOMIC DNA]</scope>
    <source>
        <strain evidence="1 2">SCRP324</strain>
    </source>
</reference>
<protein>
    <submittedName>
        <fullName evidence="1">Uncharacterized protein</fullName>
    </submittedName>
</protein>
<feature type="non-terminal residue" evidence="1">
    <location>
        <position position="1"/>
    </location>
</feature>
<gene>
    <name evidence="1" type="ORF">PR002_g33141</name>
</gene>